<dbReference type="SUPFAM" id="SSF48371">
    <property type="entry name" value="ARM repeat"/>
    <property type="match status" value="1"/>
</dbReference>
<dbReference type="Gene3D" id="1.10.357.30">
    <property type="entry name" value="Exocyst complex subunit Sec15 C-terminal domain, N-terminal subdomain"/>
    <property type="match status" value="1"/>
</dbReference>
<dbReference type="GeneID" id="94292992"/>
<feature type="domain" description="Exocyst complex component EXOC6/Sec15 N-terminal" evidence="3">
    <location>
        <begin position="253"/>
        <end position="422"/>
    </location>
</feature>
<evidence type="ECO:0008006" key="6">
    <source>
        <dbReference type="Google" id="ProtNLM"/>
    </source>
</evidence>
<feature type="region of interest" description="Disordered" evidence="1">
    <location>
        <begin position="150"/>
        <end position="186"/>
    </location>
</feature>
<protein>
    <recommendedName>
        <fullName evidence="6">Exocyst complex component 6</fullName>
    </recommendedName>
</protein>
<keyword evidence="5" id="KW-1185">Reference proteome</keyword>
<comment type="caution">
    <text evidence="4">The sequence shown here is derived from an EMBL/GenBank/DDBJ whole genome shotgun (WGS) entry which is preliminary data.</text>
</comment>
<evidence type="ECO:0000256" key="1">
    <source>
        <dbReference type="SAM" id="MobiDB-lite"/>
    </source>
</evidence>
<dbReference type="GO" id="GO:0006893">
    <property type="term" value="P:Golgi to plasma membrane transport"/>
    <property type="evidence" value="ECO:0007669"/>
    <property type="project" value="TreeGrafter"/>
</dbReference>
<dbReference type="InterPro" id="IPR046361">
    <property type="entry name" value="EXOC6/Sec15_C"/>
</dbReference>
<feature type="domain" description="Exocyst complex subunit EXOC6/Sec15 C-terminal" evidence="2">
    <location>
        <begin position="621"/>
        <end position="890"/>
    </location>
</feature>
<dbReference type="FunFam" id="1.10.357.30:FF:000006">
    <property type="entry name" value="Hypothetical_protein_-_conserved"/>
    <property type="match status" value="1"/>
</dbReference>
<dbReference type="InterPro" id="IPR042045">
    <property type="entry name" value="EXOC6/Sec15_C_dom1"/>
</dbReference>
<feature type="region of interest" description="Disordered" evidence="1">
    <location>
        <begin position="191"/>
        <end position="210"/>
    </location>
</feature>
<reference evidence="4 5" key="1">
    <citation type="submission" date="2021-02" db="EMBL/GenBank/DDBJ databases">
        <title>Porcisia hertigi Genome sequencing and assembly.</title>
        <authorList>
            <person name="Almutairi H."/>
            <person name="Gatherer D."/>
        </authorList>
    </citation>
    <scope>NUCLEOTIDE SEQUENCE [LARGE SCALE GENOMIC DNA]</scope>
    <source>
        <strain evidence="4 5">C119</strain>
    </source>
</reference>
<dbReference type="GO" id="GO:0016020">
    <property type="term" value="C:membrane"/>
    <property type="evidence" value="ECO:0007669"/>
    <property type="project" value="TreeGrafter"/>
</dbReference>
<evidence type="ECO:0000259" key="3">
    <source>
        <dbReference type="Pfam" id="PF20651"/>
    </source>
</evidence>
<dbReference type="GO" id="GO:0006886">
    <property type="term" value="P:intracellular protein transport"/>
    <property type="evidence" value="ECO:0007669"/>
    <property type="project" value="InterPro"/>
</dbReference>
<dbReference type="Pfam" id="PF04091">
    <property type="entry name" value="Sec15_C"/>
    <property type="match status" value="1"/>
</dbReference>
<gene>
    <name evidence="4" type="ORF">JKF63_06968</name>
</gene>
<dbReference type="Proteomes" id="UP000674318">
    <property type="component" value="Unassembled WGS sequence"/>
</dbReference>
<dbReference type="PANTHER" id="PTHR12702:SF0">
    <property type="entry name" value="EXOCYST COMPLEX COMPONENT 6"/>
    <property type="match status" value="1"/>
</dbReference>
<dbReference type="PANTHER" id="PTHR12702">
    <property type="entry name" value="SEC15"/>
    <property type="match status" value="1"/>
</dbReference>
<dbReference type="Pfam" id="PF20651">
    <property type="entry name" value="EXOC6_Sec15_N"/>
    <property type="match status" value="1"/>
</dbReference>
<dbReference type="AlphaFoldDB" id="A0A836IQ95"/>
<organism evidence="4 5">
    <name type="scientific">Porcisia hertigi</name>
    <dbReference type="NCBI Taxonomy" id="2761500"/>
    <lineage>
        <taxon>Eukaryota</taxon>
        <taxon>Discoba</taxon>
        <taxon>Euglenozoa</taxon>
        <taxon>Kinetoplastea</taxon>
        <taxon>Metakinetoplastina</taxon>
        <taxon>Trypanosomatida</taxon>
        <taxon>Trypanosomatidae</taxon>
        <taxon>Leishmaniinae</taxon>
        <taxon>Porcisia</taxon>
    </lineage>
</organism>
<name>A0A836IQ95_9TRYP</name>
<feature type="compositionally biased region" description="Low complexity" evidence="1">
    <location>
        <begin position="191"/>
        <end position="201"/>
    </location>
</feature>
<evidence type="ECO:0000313" key="5">
    <source>
        <dbReference type="Proteomes" id="UP000674318"/>
    </source>
</evidence>
<dbReference type="GO" id="GO:0000145">
    <property type="term" value="C:exocyst"/>
    <property type="evidence" value="ECO:0007669"/>
    <property type="project" value="TreeGrafter"/>
</dbReference>
<dbReference type="InterPro" id="IPR048359">
    <property type="entry name" value="EXOC6_Sec15_N"/>
</dbReference>
<dbReference type="InterPro" id="IPR016024">
    <property type="entry name" value="ARM-type_fold"/>
</dbReference>
<dbReference type="InterPro" id="IPR007225">
    <property type="entry name" value="EXOC6/Sec15"/>
</dbReference>
<dbReference type="RefSeq" id="XP_067758924.1">
    <property type="nucleotide sequence ID" value="XM_067902915.1"/>
</dbReference>
<sequence length="1026" mass="113612">MGDAAPTRQDRRIFKVLSAHCDAPRVLFSTEDPLVLARRGKRHNVLLFCTKYYTYMIKGTDFKLYAVWANRQLSILAQSDRVTLTSLDPRAIKTTPKSYKETTDAAVNEFSTVTLAAESALKAMEVEERIRYLVENARRTAALLEQQERGIALDESRRSGGNGEDAHSGGSSDSEDGNDGGTSVPLTLASGAARAAAQQGDGARKKKGSEGMLNISPSRYIAITSLVDGEFADYTTLKNAYMRHEEEDLLRDLGIFIKENEVQVEALCEHHYPALIHAAQQCVDISERDAELVGEELSGATTLVRAAVVNLKKVTSNLLLSRSTRDNLQQVRALLCKAVAVAEYLETAELQTQRQQLVGAVATLRELIRLAAPLSEYAIGEYVLQVRIPKLTQDVFTYAVQHLNNWLRILRDKAYPIGKAAMEWQGTVAAGKRSSRLVMADVGEQWWLSEEFVPAQLVLEPFAEAEAITAVSNGAGIQAVFVELHRGEYLAKYYAEGRWQQARADLLESPLTLTRLSPAEVLSDFRQYCATALGFILIEDIVFCATSPHLRSRVEMIQLWAVISAKIAEHALKVLQALLVNPNETHEAVQQVQVLQSLIRCAADNVKSIDLNNLPLLRAMETVSDQLISSWLQQACVDCMQLIMSDTFTPAVVTDAAQFSELVTRFNFDRCTSLELAIPSAYGSGATTLPYSAVVPRTGERVLGFLAQCYSTIITDTSTAVMQSELNNVDEMLLKYLTVLFRTVAESMHGQLMSIDACDVLQLAVYVTSCSVMPVIISCAEQQYMLHWQCEYERDKTQVIGSPKLMAHCVKFFAKSLQLGIERLLSAFMREVEERLKSLDRVSYWKAQIETRRLNRHADAESFASCMDYILTMIPKLKSLLQSTVVRSVVGTAITRAGVLMQSSLQTAITNAYRDGARDFCTWKDAIEEYERQCSLGIPLWQRRLSELLPGINAAQRFPLNAAVTAEEVRQWVDAKEQAYNAEKANQPQILAGIEGAGKAMAKGFQAMGKGVVAGASVFGIGQQQQ</sequence>
<dbReference type="OrthoDB" id="10267033at2759"/>
<proteinExistence type="predicted"/>
<evidence type="ECO:0000259" key="2">
    <source>
        <dbReference type="Pfam" id="PF04091"/>
    </source>
</evidence>
<dbReference type="KEGG" id="phet:94292992"/>
<dbReference type="EMBL" id="JAFJZO010000011">
    <property type="protein sequence ID" value="KAG5510075.1"/>
    <property type="molecule type" value="Genomic_DNA"/>
</dbReference>
<accession>A0A836IQ95</accession>
<dbReference type="GO" id="GO:0090522">
    <property type="term" value="P:vesicle tethering involved in exocytosis"/>
    <property type="evidence" value="ECO:0007669"/>
    <property type="project" value="InterPro"/>
</dbReference>
<evidence type="ECO:0000313" key="4">
    <source>
        <dbReference type="EMBL" id="KAG5510075.1"/>
    </source>
</evidence>